<evidence type="ECO:0000256" key="2">
    <source>
        <dbReference type="SAM" id="Phobius"/>
    </source>
</evidence>
<keyword evidence="2" id="KW-0472">Membrane</keyword>
<feature type="compositionally biased region" description="Polar residues" evidence="1">
    <location>
        <begin position="352"/>
        <end position="366"/>
    </location>
</feature>
<gene>
    <name evidence="4" type="ORF">GBAR_LOCUS4561</name>
</gene>
<evidence type="ECO:0000256" key="1">
    <source>
        <dbReference type="SAM" id="MobiDB-lite"/>
    </source>
</evidence>
<evidence type="ECO:0000256" key="3">
    <source>
        <dbReference type="SAM" id="SignalP"/>
    </source>
</evidence>
<feature type="region of interest" description="Disordered" evidence="1">
    <location>
        <begin position="393"/>
        <end position="478"/>
    </location>
</feature>
<feature type="chain" id="PRO_5041319314" evidence="3">
    <location>
        <begin position="21"/>
        <end position="478"/>
    </location>
</feature>
<accession>A0AA35R775</accession>
<sequence length="478" mass="52886">MGKLQWMCVILAVCTGLSCGLTVCPVNKLQFLSYNTTLLPRHNVQASSENAEMNTIDHFIKKSTEPWCSEFGDALRPNLHINLTFTEPVVITFLESDGYYNSFVDKFSIQYALGSEAGVFMPYGFLQMPQVFTVQHNGNLFDGAYFSLERQLVAERLRLDIRHSIFDSSNRSCWILRILGCTFREAMVIPDGGEPGDGVGTQPCLISSNEGMMIMNTAYPEPTGLPSQPCTQPAIPDTEASISTERIMTVVVPVAVAATVLCAVIVGIGILCCYIIVARKTQQIGKSYKEGVTVKVLGRRNVPVPIEPGNEQKAFVANGTTSSRKESICSDSDSFHYDMPRATMYDVPRTPPQRQRTGTVSSSNEYRNPIYDGASSKESNTYESIPYDLERMGQRTRAASENLTKAETRARRASDMLPHLQGRASEQEGSSPAMHRSDPQIVQYSTVDKSKKSKEPVPVFEALYDQSSRDDIDTPITS</sequence>
<keyword evidence="2" id="KW-1133">Transmembrane helix</keyword>
<evidence type="ECO:0000313" key="4">
    <source>
        <dbReference type="EMBL" id="CAI8006110.1"/>
    </source>
</evidence>
<keyword evidence="5" id="KW-1185">Reference proteome</keyword>
<proteinExistence type="predicted"/>
<keyword evidence="2" id="KW-0812">Transmembrane</keyword>
<organism evidence="4 5">
    <name type="scientific">Geodia barretti</name>
    <name type="common">Barrett's horny sponge</name>
    <dbReference type="NCBI Taxonomy" id="519541"/>
    <lineage>
        <taxon>Eukaryota</taxon>
        <taxon>Metazoa</taxon>
        <taxon>Porifera</taxon>
        <taxon>Demospongiae</taxon>
        <taxon>Heteroscleromorpha</taxon>
        <taxon>Tetractinellida</taxon>
        <taxon>Astrophorina</taxon>
        <taxon>Geodiidae</taxon>
        <taxon>Geodia</taxon>
    </lineage>
</organism>
<feature type="transmembrane region" description="Helical" evidence="2">
    <location>
        <begin position="250"/>
        <end position="277"/>
    </location>
</feature>
<feature type="signal peptide" evidence="3">
    <location>
        <begin position="1"/>
        <end position="20"/>
    </location>
</feature>
<comment type="caution">
    <text evidence="4">The sequence shown here is derived from an EMBL/GenBank/DDBJ whole genome shotgun (WGS) entry which is preliminary data.</text>
</comment>
<dbReference type="AlphaFoldDB" id="A0AA35R775"/>
<feature type="region of interest" description="Disordered" evidence="1">
    <location>
        <begin position="343"/>
        <end position="381"/>
    </location>
</feature>
<keyword evidence="3" id="KW-0732">Signal</keyword>
<dbReference type="Proteomes" id="UP001174909">
    <property type="component" value="Unassembled WGS sequence"/>
</dbReference>
<name>A0AA35R775_GEOBA</name>
<dbReference type="EMBL" id="CASHTH010000661">
    <property type="protein sequence ID" value="CAI8006110.1"/>
    <property type="molecule type" value="Genomic_DNA"/>
</dbReference>
<protein>
    <submittedName>
        <fullName evidence="4">Uncharacterized protein</fullName>
    </submittedName>
</protein>
<evidence type="ECO:0000313" key="5">
    <source>
        <dbReference type="Proteomes" id="UP001174909"/>
    </source>
</evidence>
<reference evidence="4" key="1">
    <citation type="submission" date="2023-03" db="EMBL/GenBank/DDBJ databases">
        <authorList>
            <person name="Steffen K."/>
            <person name="Cardenas P."/>
        </authorList>
    </citation>
    <scope>NUCLEOTIDE SEQUENCE</scope>
</reference>
<dbReference type="PROSITE" id="PS51257">
    <property type="entry name" value="PROKAR_LIPOPROTEIN"/>
    <property type="match status" value="1"/>
</dbReference>
<feature type="compositionally biased region" description="Basic and acidic residues" evidence="1">
    <location>
        <begin position="404"/>
        <end position="414"/>
    </location>
</feature>